<dbReference type="InterPro" id="IPR006626">
    <property type="entry name" value="PbH1"/>
</dbReference>
<dbReference type="InterPro" id="IPR026444">
    <property type="entry name" value="Secre_tail"/>
</dbReference>
<dbReference type="Pfam" id="PF18962">
    <property type="entry name" value="Por_Secre_tail"/>
    <property type="match status" value="1"/>
</dbReference>
<dbReference type="SMART" id="SM00710">
    <property type="entry name" value="PbH1"/>
    <property type="match status" value="6"/>
</dbReference>
<dbReference type="InterPro" id="IPR003343">
    <property type="entry name" value="Big_2"/>
</dbReference>
<dbReference type="GO" id="GO:0016829">
    <property type="term" value="F:lyase activity"/>
    <property type="evidence" value="ECO:0007669"/>
    <property type="project" value="UniProtKB-KW"/>
</dbReference>
<reference evidence="4 5" key="1">
    <citation type="submission" date="2018-02" db="EMBL/GenBank/DDBJ databases">
        <title>Genomic Encyclopedia of Archaeal and Bacterial Type Strains, Phase II (KMG-II): from individual species to whole genera.</title>
        <authorList>
            <person name="Goeker M."/>
        </authorList>
    </citation>
    <scope>NUCLEOTIDE SEQUENCE [LARGE SCALE GENOMIC DNA]</scope>
    <source>
        <strain evidence="4 5">DSM 16809</strain>
    </source>
</reference>
<keyword evidence="4" id="KW-0456">Lyase</keyword>
<evidence type="ECO:0000259" key="3">
    <source>
        <dbReference type="PROSITE" id="PS50022"/>
    </source>
</evidence>
<dbReference type="InterPro" id="IPR039513">
    <property type="entry name" value="PL-6"/>
</dbReference>
<dbReference type="NCBIfam" id="TIGR04183">
    <property type="entry name" value="Por_Secre_tail"/>
    <property type="match status" value="1"/>
</dbReference>
<comment type="caution">
    <text evidence="4">The sequence shown here is derived from an EMBL/GenBank/DDBJ whole genome shotgun (WGS) entry which is preliminary data.</text>
</comment>
<dbReference type="SMART" id="SM00635">
    <property type="entry name" value="BID_2"/>
    <property type="match status" value="1"/>
</dbReference>
<dbReference type="PROSITE" id="PS50022">
    <property type="entry name" value="FA58C_3"/>
    <property type="match status" value="1"/>
</dbReference>
<dbReference type="InterPro" id="IPR008979">
    <property type="entry name" value="Galactose-bd-like_sf"/>
</dbReference>
<feature type="domain" description="F5/8 type C" evidence="3">
    <location>
        <begin position="591"/>
        <end position="739"/>
    </location>
</feature>
<gene>
    <name evidence="4" type="ORF">LY01_00866</name>
</gene>
<dbReference type="InterPro" id="IPR008964">
    <property type="entry name" value="Invasin/intimin_cell_adhesion"/>
</dbReference>
<dbReference type="AlphaFoldDB" id="A0A2S6IS14"/>
<dbReference type="Gene3D" id="2.60.120.260">
    <property type="entry name" value="Galactose-binding domain-like"/>
    <property type="match status" value="1"/>
</dbReference>
<dbReference type="RefSeq" id="WP_104514556.1">
    <property type="nucleotide sequence ID" value="NZ_MQVW01000027.1"/>
</dbReference>
<name>A0A2S6IS14_9FLAO</name>
<dbReference type="InterPro" id="IPR012334">
    <property type="entry name" value="Pectin_lyas_fold"/>
</dbReference>
<dbReference type="SUPFAM" id="SSF49373">
    <property type="entry name" value="Invasin/intimin cell-adhesion fragments"/>
    <property type="match status" value="1"/>
</dbReference>
<dbReference type="SUPFAM" id="SSF49785">
    <property type="entry name" value="Galactose-binding domain-like"/>
    <property type="match status" value="1"/>
</dbReference>
<dbReference type="InterPro" id="IPR011050">
    <property type="entry name" value="Pectin_lyase_fold/virulence"/>
</dbReference>
<dbReference type="Gene3D" id="2.160.20.10">
    <property type="entry name" value="Single-stranded right-handed beta-helix, Pectin lyase-like"/>
    <property type="match status" value="1"/>
</dbReference>
<dbReference type="SUPFAM" id="SSF51126">
    <property type="entry name" value="Pectin lyase-like"/>
    <property type="match status" value="1"/>
</dbReference>
<dbReference type="Proteomes" id="UP000239002">
    <property type="component" value="Unassembled WGS sequence"/>
</dbReference>
<accession>A0A2S6IS14</accession>
<dbReference type="Pfam" id="PF14592">
    <property type="entry name" value="Chondroitinas_B"/>
    <property type="match status" value="1"/>
</dbReference>
<evidence type="ECO:0000313" key="5">
    <source>
        <dbReference type="Proteomes" id="UP000239002"/>
    </source>
</evidence>
<dbReference type="CDD" id="cd14251">
    <property type="entry name" value="PL-6"/>
    <property type="match status" value="1"/>
</dbReference>
<dbReference type="Pfam" id="PF02368">
    <property type="entry name" value="Big_2"/>
    <property type="match status" value="1"/>
</dbReference>
<feature type="chain" id="PRO_5015648350" evidence="2">
    <location>
        <begin position="24"/>
        <end position="831"/>
    </location>
</feature>
<sequence length="831" mass="87786">MISRYSFLAILVFTLLNSFQSLATDYTVNSVGQFNALNLQPCDVVTWTDGTYSNQNIIFNASGTLGSPIVLRAQTPGGVIFIGSSEMNIYGDYLIVDGFYWNGGVGTRNHVEFRRDGSSSDFANNSVIRNCTFNNLATVGDEKSRWIVLYGTNNTVENCTMMNKNTTGVFILVELSHQNSGVAGHIIRNNYFYNVPPKDGRANAGDSEGIRIGSSGRQFVNAGVLVEGNYFQDVDGESEIISNKSLGNTYRNNTFRSCRGSLVLRHGAGALVEGNYFLGENKSGSGGIRVIDQDHIIINNYMQGLNNSSSTFNGGITIMGGDSVSGGTSNSYQFVTNVLIAFNTIYNSDDPIYYNSERATTPPQGIIANNLIYSTNGTIVSGSVAAIGGQMTYQGNIFGGSNIGITNSGITNANANFSPSGEIFKPSTTGPAVDVSSGTFNQVSRDIEGFTRPSTNKDVGAHEIVGATGMATNPSPIIDAQVGNGKGSCYINAIGTTVTSTCSPIVTCAPVSVTGLSVNPTTATVQESGTIQVSATVTPSTAANQQVNWSSSDTTTATVDASGIVTGVAAGNATITATTVDGGFTTTSMITVTAPLMAPDCLPGTNLALNASVDSFTNEQVGNEAINVIDGNDSNRWSAMTFPQSMVIDLGEGLNVSGMNLIPFSGRDYQYIIEGSSTSATSGFTTLVDRQANTTGGTSINDTFNPTVVRYVKLTVTGAATYTGPWVSISDLEIICGGVVLSNTDNILEAQIGIYPNPFKNQFTIDIPNTFVNEVSSIKLVDLLGKVVYESDTINSSNQISINSSLTAGMYFIQLTGDNNEVLFIDKVIKQ</sequence>
<keyword evidence="5" id="KW-1185">Reference proteome</keyword>
<proteinExistence type="predicted"/>
<dbReference type="Gene3D" id="2.60.40.1080">
    <property type="match status" value="1"/>
</dbReference>
<dbReference type="InterPro" id="IPR000421">
    <property type="entry name" value="FA58C"/>
</dbReference>
<dbReference type="EMBL" id="PTJE01000001">
    <property type="protein sequence ID" value="PPK97039.1"/>
    <property type="molecule type" value="Genomic_DNA"/>
</dbReference>
<evidence type="ECO:0000256" key="1">
    <source>
        <dbReference type="ARBA" id="ARBA00022729"/>
    </source>
</evidence>
<protein>
    <submittedName>
        <fullName evidence="4">Poly(Beta-D-mannuronate) lyase</fullName>
    </submittedName>
</protein>
<dbReference type="OrthoDB" id="6475864at2"/>
<dbReference type="Pfam" id="PF00754">
    <property type="entry name" value="F5_F8_type_C"/>
    <property type="match status" value="1"/>
</dbReference>
<organism evidence="4 5">
    <name type="scientific">Nonlabens xylanidelens</name>
    <dbReference type="NCBI Taxonomy" id="191564"/>
    <lineage>
        <taxon>Bacteria</taxon>
        <taxon>Pseudomonadati</taxon>
        <taxon>Bacteroidota</taxon>
        <taxon>Flavobacteriia</taxon>
        <taxon>Flavobacteriales</taxon>
        <taxon>Flavobacteriaceae</taxon>
        <taxon>Nonlabens</taxon>
    </lineage>
</organism>
<evidence type="ECO:0000256" key="2">
    <source>
        <dbReference type="SAM" id="SignalP"/>
    </source>
</evidence>
<keyword evidence="1 2" id="KW-0732">Signal</keyword>
<feature type="signal peptide" evidence="2">
    <location>
        <begin position="1"/>
        <end position="23"/>
    </location>
</feature>
<evidence type="ECO:0000313" key="4">
    <source>
        <dbReference type="EMBL" id="PPK97039.1"/>
    </source>
</evidence>